<dbReference type="GO" id="GO:0009654">
    <property type="term" value="C:photosystem II oxygen evolving complex"/>
    <property type="evidence" value="ECO:0007669"/>
    <property type="project" value="InterPro"/>
</dbReference>
<dbReference type="GO" id="GO:0019898">
    <property type="term" value="C:extrinsic component of membrane"/>
    <property type="evidence" value="ECO:0007669"/>
    <property type="project" value="InterPro"/>
</dbReference>
<feature type="domain" description="PsbP C-terminal" evidence="1">
    <location>
        <begin position="85"/>
        <end position="238"/>
    </location>
</feature>
<accession>A0A0F7GZ72</accession>
<dbReference type="Pfam" id="PF01789">
    <property type="entry name" value="PsbP"/>
    <property type="match status" value="1"/>
</dbReference>
<dbReference type="InterPro" id="IPR016123">
    <property type="entry name" value="Mog1/PsbP_a/b/a-sand"/>
</dbReference>
<protein>
    <submittedName>
        <fullName evidence="2">PsbP domain-OEC23 like protein</fullName>
    </submittedName>
</protein>
<dbReference type="Gene3D" id="3.40.1000.10">
    <property type="entry name" value="Mog1/PsbP, alpha/beta/alpha sandwich"/>
    <property type="match status" value="1"/>
</dbReference>
<dbReference type="InterPro" id="IPR002683">
    <property type="entry name" value="PsbP_C"/>
</dbReference>
<dbReference type="SUPFAM" id="SSF55724">
    <property type="entry name" value="Mog1p/PsbP-like"/>
    <property type="match status" value="1"/>
</dbReference>
<dbReference type="AlphaFoldDB" id="A0A0F7GZ72"/>
<dbReference type="GO" id="GO:0005509">
    <property type="term" value="F:calcium ion binding"/>
    <property type="evidence" value="ECO:0007669"/>
    <property type="project" value="InterPro"/>
</dbReference>
<proteinExistence type="evidence at transcript level"/>
<dbReference type="EMBL" id="KM584347">
    <property type="protein sequence ID" value="AKG62447.1"/>
    <property type="molecule type" value="mRNA"/>
</dbReference>
<organism evidence="2">
    <name type="scientific">Cypripedium formosanum</name>
    <dbReference type="NCBI Taxonomy" id="53042"/>
    <lineage>
        <taxon>Eukaryota</taxon>
        <taxon>Viridiplantae</taxon>
        <taxon>Streptophyta</taxon>
        <taxon>Embryophyta</taxon>
        <taxon>Tracheophyta</taxon>
        <taxon>Spermatophyta</taxon>
        <taxon>Magnoliopsida</taxon>
        <taxon>Liliopsida</taxon>
        <taxon>Asparagales</taxon>
        <taxon>Orchidaceae</taxon>
        <taxon>Cypripedioideae</taxon>
        <taxon>Cypripedium</taxon>
    </lineage>
</organism>
<dbReference type="GO" id="GO:0015979">
    <property type="term" value="P:photosynthesis"/>
    <property type="evidence" value="ECO:0007669"/>
    <property type="project" value="InterPro"/>
</dbReference>
<reference evidence="2" key="1">
    <citation type="journal article" date="2015" name="BMC Plant Biol.">
        <title>NDH expression marks major transitions in plant evolution and reveals coordinate intracellular gene loss.</title>
        <authorList>
            <person name="Ruhlman T.A."/>
            <person name="Chang W.J."/>
            <person name="Chen J.J."/>
            <person name="Huang Y.T."/>
            <person name="Chan M.T."/>
            <person name="Zhang J."/>
            <person name="Liao D.C."/>
            <person name="Blazier J.C."/>
            <person name="Jin X."/>
            <person name="Shih M.C."/>
            <person name="Jansen R.K."/>
            <person name="Lin C.S."/>
        </authorList>
    </citation>
    <scope>NUCLEOTIDE SEQUENCE</scope>
</reference>
<evidence type="ECO:0000259" key="1">
    <source>
        <dbReference type="Pfam" id="PF01789"/>
    </source>
</evidence>
<gene>
    <name evidence="2" type="primary">PPD2</name>
</gene>
<dbReference type="PANTHER" id="PTHR31407:SF3">
    <property type="entry name" value="PSBP DOMAIN-CONTAINING PROTEIN 2, CHLOROPLASTIC"/>
    <property type="match status" value="1"/>
</dbReference>
<name>A0A0F7GZ72_9ASPA</name>
<evidence type="ECO:0000313" key="2">
    <source>
        <dbReference type="EMBL" id="AKG62447.1"/>
    </source>
</evidence>
<dbReference type="PANTHER" id="PTHR31407">
    <property type="match status" value="1"/>
</dbReference>
<sequence>MSWLPSTATATSSGFVATPSVPLPFFFSRLRRWNPPHILPTGNFPAATDELNTTIHASRRSFAFLLLFPASMALSPSSAAAHPIDLDRYTDEAEGFTLLKPSSWAKMEKAGATALFEEGKGSNSIGVVVNPVRLSSLKEFGTPKFVSDKLIQAERRKESTKLAELMNVSERLGHGGMPVYQFEYSLDSTRGGMKRIFSAAFVASKKLYLLNITYSDQPENPLDGEIRTVLEHILHSFDTT</sequence>